<dbReference type="STRING" id="946333.A4W93_06280"/>
<gene>
    <name evidence="1" type="ORF">A4W93_06280</name>
</gene>
<accession>A0A1W6L5U2</accession>
<dbReference type="AlphaFoldDB" id="A0A1W6L5U2"/>
<dbReference type="Pfam" id="PF11006">
    <property type="entry name" value="DUF2845"/>
    <property type="match status" value="1"/>
</dbReference>
<dbReference type="KEGG" id="rgu:A4W93_06280"/>
<dbReference type="EMBL" id="CP015118">
    <property type="protein sequence ID" value="ARN19550.1"/>
    <property type="molecule type" value="Genomic_DNA"/>
</dbReference>
<proteinExistence type="predicted"/>
<organism evidence="1 2">
    <name type="scientific">Piscinibacter gummiphilus</name>
    <dbReference type="NCBI Taxonomy" id="946333"/>
    <lineage>
        <taxon>Bacteria</taxon>
        <taxon>Pseudomonadati</taxon>
        <taxon>Pseudomonadota</taxon>
        <taxon>Betaproteobacteria</taxon>
        <taxon>Burkholderiales</taxon>
        <taxon>Sphaerotilaceae</taxon>
        <taxon>Piscinibacter</taxon>
    </lineage>
</organism>
<dbReference type="InterPro" id="IPR021268">
    <property type="entry name" value="DUF2845"/>
</dbReference>
<reference evidence="1 2" key="1">
    <citation type="submission" date="2016-04" db="EMBL/GenBank/DDBJ databases">
        <title>Complete genome sequence of natural rubber-degrading, novel Gram-negative bacterium, Rhizobacter gummiphilus strain NS21.</title>
        <authorList>
            <person name="Tabata M."/>
            <person name="Kasai D."/>
            <person name="Fukuda M."/>
        </authorList>
    </citation>
    <scope>NUCLEOTIDE SEQUENCE [LARGE SCALE GENOMIC DNA]</scope>
    <source>
        <strain evidence="1 2">NS21</strain>
    </source>
</reference>
<sequence>MRFTPAHAALALALGLASGATFAQNLRCGNNFADPGDSKMSVLSKCGEPAVRDSFCKPDPAPPPRDGSVRPCINVDSWAYRPGRGQFITILEFEEGTLRTIRYGDRIP</sequence>
<dbReference type="OrthoDB" id="8906462at2"/>
<dbReference type="Proteomes" id="UP000193427">
    <property type="component" value="Chromosome"/>
</dbReference>
<protein>
    <submittedName>
        <fullName evidence="1">Uncharacterized protein</fullName>
    </submittedName>
</protein>
<evidence type="ECO:0000313" key="2">
    <source>
        <dbReference type="Proteomes" id="UP000193427"/>
    </source>
</evidence>
<name>A0A1W6L5U2_9BURK</name>
<dbReference type="RefSeq" id="WP_157782121.1">
    <property type="nucleotide sequence ID" value="NZ_BSPR01000002.1"/>
</dbReference>
<evidence type="ECO:0000313" key="1">
    <source>
        <dbReference type="EMBL" id="ARN19550.1"/>
    </source>
</evidence>
<keyword evidence="2" id="KW-1185">Reference proteome</keyword>